<dbReference type="OrthoDB" id="551431at2759"/>
<dbReference type="PANTHER" id="PTHR28626">
    <property type="entry name" value="SRR1-LIKE PROTEIN"/>
    <property type="match status" value="1"/>
</dbReference>
<evidence type="ECO:0000313" key="4">
    <source>
        <dbReference type="EMBL" id="KAF9961133.1"/>
    </source>
</evidence>
<feature type="compositionally biased region" description="Basic residues" evidence="2">
    <location>
        <begin position="68"/>
        <end position="77"/>
    </location>
</feature>
<dbReference type="Pfam" id="PF07985">
    <property type="entry name" value="SRR1"/>
    <property type="match status" value="1"/>
</dbReference>
<dbReference type="Proteomes" id="UP000738359">
    <property type="component" value="Unassembled WGS sequence"/>
</dbReference>
<name>A0A9P6J491_MORAP</name>
<dbReference type="InterPro" id="IPR012942">
    <property type="entry name" value="SRR1-like"/>
</dbReference>
<dbReference type="InterPro" id="IPR040044">
    <property type="entry name" value="SRR1L"/>
</dbReference>
<feature type="domain" description="SRR1-like" evidence="3">
    <location>
        <begin position="183"/>
        <end position="342"/>
    </location>
</feature>
<dbReference type="AlphaFoldDB" id="A0A9P6J491"/>
<comment type="similarity">
    <text evidence="1">Belongs to the SRR1 family.</text>
</comment>
<protein>
    <submittedName>
        <fullName evidence="4">Sensitivity to red-light reduced protein</fullName>
    </submittedName>
</protein>
<sequence>MASFQESAGAAGSCLAEMPAEEPFTFVCRKKKNGPRRATTTPPAPLIHPRNAEQESPEHNLPGWSTRRSAKVKKNSQRARMMGSRGPEHGLRTLEWGQSMMEDRVVSLKQSRFYEAFRELVMTALCPLCESLATEANKEHVPQQRRRLSQAKVPTESKSGNQEETTETLSETKTSSSVTATGQPGRHAFVDMVCYGIGSIESSRNSQFQLGLALCLKDILKIRGTISIFDPAMTEYDQRLVEKLGMSVLKVNDQAKQVVEVRTLLYMPHCPKGLYSHVLETNWTREQLDRLVILGNRFTMYDERQFENQAPFILPALSIADVHTLPAIKFEDNTIFNDLAIHSFPSHNTVPKVDVRGREQDPEMI</sequence>
<feature type="region of interest" description="Disordered" evidence="2">
    <location>
        <begin position="136"/>
        <end position="182"/>
    </location>
</feature>
<keyword evidence="5" id="KW-1185">Reference proteome</keyword>
<evidence type="ECO:0000256" key="2">
    <source>
        <dbReference type="SAM" id="MobiDB-lite"/>
    </source>
</evidence>
<organism evidence="4 5">
    <name type="scientific">Mortierella alpina</name>
    <name type="common">Oleaginous fungus</name>
    <name type="synonym">Mortierella renispora</name>
    <dbReference type="NCBI Taxonomy" id="64518"/>
    <lineage>
        <taxon>Eukaryota</taxon>
        <taxon>Fungi</taxon>
        <taxon>Fungi incertae sedis</taxon>
        <taxon>Mucoromycota</taxon>
        <taxon>Mortierellomycotina</taxon>
        <taxon>Mortierellomycetes</taxon>
        <taxon>Mortierellales</taxon>
        <taxon>Mortierellaceae</taxon>
        <taxon>Mortierella</taxon>
    </lineage>
</organism>
<dbReference type="GO" id="GO:0005634">
    <property type="term" value="C:nucleus"/>
    <property type="evidence" value="ECO:0007669"/>
    <property type="project" value="TreeGrafter"/>
</dbReference>
<dbReference type="GO" id="GO:0005737">
    <property type="term" value="C:cytoplasm"/>
    <property type="evidence" value="ECO:0007669"/>
    <property type="project" value="TreeGrafter"/>
</dbReference>
<dbReference type="PANTHER" id="PTHR28626:SF3">
    <property type="entry name" value="SRR1-LIKE PROTEIN"/>
    <property type="match status" value="1"/>
</dbReference>
<gene>
    <name evidence="4" type="primary">SRR1_1</name>
    <name evidence="4" type="ORF">BGZ70_008353</name>
</gene>
<comment type="caution">
    <text evidence="4">The sequence shown here is derived from an EMBL/GenBank/DDBJ whole genome shotgun (WGS) entry which is preliminary data.</text>
</comment>
<dbReference type="EMBL" id="JAAAHY010000595">
    <property type="protein sequence ID" value="KAF9961133.1"/>
    <property type="molecule type" value="Genomic_DNA"/>
</dbReference>
<reference evidence="4" key="1">
    <citation type="journal article" date="2020" name="Fungal Divers.">
        <title>Resolving the Mortierellaceae phylogeny through synthesis of multi-gene phylogenetics and phylogenomics.</title>
        <authorList>
            <person name="Vandepol N."/>
            <person name="Liber J."/>
            <person name="Desiro A."/>
            <person name="Na H."/>
            <person name="Kennedy M."/>
            <person name="Barry K."/>
            <person name="Grigoriev I.V."/>
            <person name="Miller A.N."/>
            <person name="O'Donnell K."/>
            <person name="Stajich J.E."/>
            <person name="Bonito G."/>
        </authorList>
    </citation>
    <scope>NUCLEOTIDE SEQUENCE</scope>
    <source>
        <strain evidence="4">CK1249</strain>
    </source>
</reference>
<accession>A0A9P6J491</accession>
<evidence type="ECO:0000256" key="1">
    <source>
        <dbReference type="ARBA" id="ARBA00009856"/>
    </source>
</evidence>
<feature type="compositionally biased region" description="Low complexity" evidence="2">
    <location>
        <begin position="167"/>
        <end position="179"/>
    </location>
</feature>
<evidence type="ECO:0000313" key="5">
    <source>
        <dbReference type="Proteomes" id="UP000738359"/>
    </source>
</evidence>
<feature type="region of interest" description="Disordered" evidence="2">
    <location>
        <begin position="30"/>
        <end position="91"/>
    </location>
</feature>
<proteinExistence type="inferred from homology"/>
<evidence type="ECO:0000259" key="3">
    <source>
        <dbReference type="Pfam" id="PF07985"/>
    </source>
</evidence>